<gene>
    <name evidence="1" type="ORF">TU35_007205</name>
</gene>
<name>A0ACC6V1Y7_9CREN</name>
<accession>A0ACC6V1Y7</accession>
<organism evidence="1 2">
    <name type="scientific">Thermoproteus sp. AZ2</name>
    <dbReference type="NCBI Taxonomy" id="1609232"/>
    <lineage>
        <taxon>Archaea</taxon>
        <taxon>Thermoproteota</taxon>
        <taxon>Thermoprotei</taxon>
        <taxon>Thermoproteales</taxon>
        <taxon>Thermoproteaceae</taxon>
        <taxon>Thermoproteus</taxon>
    </lineage>
</organism>
<proteinExistence type="predicted"/>
<dbReference type="Proteomes" id="UP000033636">
    <property type="component" value="Unassembled WGS sequence"/>
</dbReference>
<protein>
    <submittedName>
        <fullName evidence="1">Nucleotidyltransferase domain-containing protein</fullName>
    </submittedName>
</protein>
<dbReference type="EMBL" id="JZWT02000018">
    <property type="protein sequence ID" value="MFB6491015.1"/>
    <property type="molecule type" value="Genomic_DNA"/>
</dbReference>
<sequence>MEDAEIIRRRLRAREEAIRRVRSFAESLRGRYAVVLVGSYARGDFNVWSDVDVVVVGDFAGNPLERLKGIDAPPGFEIIPLTPAELVERALKRDPLALEVLSTGVVVRDDFGLVERLKALGFRR</sequence>
<evidence type="ECO:0000313" key="1">
    <source>
        <dbReference type="EMBL" id="MFB6491015.1"/>
    </source>
</evidence>
<comment type="caution">
    <text evidence="1">The sequence shown here is derived from an EMBL/GenBank/DDBJ whole genome shotgun (WGS) entry which is preliminary data.</text>
</comment>
<evidence type="ECO:0000313" key="2">
    <source>
        <dbReference type="Proteomes" id="UP000033636"/>
    </source>
</evidence>
<reference evidence="1" key="1">
    <citation type="submission" date="2024-07" db="EMBL/GenBank/DDBJ databases">
        <title>Metagenome and Metagenome-Assembled Genomes of Archaea from a hot spring from the geothermal field of Los Azufres, Mexico.</title>
        <authorList>
            <person name="Marin-Paredes R."/>
            <person name="Martinez-Romero E."/>
            <person name="Servin-Garciduenas L.E."/>
        </authorList>
    </citation>
    <scope>NUCLEOTIDE SEQUENCE</scope>
</reference>